<dbReference type="EMBL" id="CP050995">
    <property type="protein sequence ID" value="QIY92418.1"/>
    <property type="molecule type" value="Genomic_DNA"/>
</dbReference>
<evidence type="ECO:0000313" key="2">
    <source>
        <dbReference type="Proteomes" id="UP000501570"/>
    </source>
</evidence>
<keyword evidence="2" id="KW-1185">Reference proteome</keyword>
<reference evidence="1 2" key="1">
    <citation type="submission" date="2019-09" db="EMBL/GenBank/DDBJ databases">
        <title>FDA dAtabase for Regulatory Grade micrObial Sequences (FDA-ARGOS): Supporting development and validation of Infectious Disease Dx tests.</title>
        <authorList>
            <person name="Sciortino C."/>
            <person name="Tallon L."/>
            <person name="Sadzewicz L."/>
            <person name="Vavikolanu K."/>
            <person name="Mehta A."/>
            <person name="Aluvathingal J."/>
            <person name="Nadendla S."/>
            <person name="Nandy P."/>
            <person name="Geyer C."/>
            <person name="Yan Y."/>
            <person name="Sichtig H."/>
        </authorList>
    </citation>
    <scope>NUCLEOTIDE SEQUENCE [LARGE SCALE GENOMIC DNA]</scope>
    <source>
        <strain evidence="1 2">FDAARGOS_636</strain>
    </source>
</reference>
<dbReference type="Proteomes" id="UP000501570">
    <property type="component" value="Chromosome"/>
</dbReference>
<dbReference type="RefSeq" id="WP_128572557.1">
    <property type="nucleotide sequence ID" value="NZ_CP050995.1"/>
</dbReference>
<gene>
    <name evidence="1" type="ORF">FOB44_17950</name>
</gene>
<proteinExistence type="predicted"/>
<evidence type="ECO:0008006" key="3">
    <source>
        <dbReference type="Google" id="ProtNLM"/>
    </source>
</evidence>
<evidence type="ECO:0000313" key="1">
    <source>
        <dbReference type="EMBL" id="QIY92418.1"/>
    </source>
</evidence>
<sequence>MKNLKKLNRNKLKSLGGGIGTCYEYCPAGPYGPGQPRSCEDYYLLPQCCKLMVLVDIACSAEREM</sequence>
<name>A0ABX6KVX9_CHRGL</name>
<organism evidence="1 2">
    <name type="scientific">Chryseobacterium gallinarum</name>
    <dbReference type="NCBI Taxonomy" id="1324352"/>
    <lineage>
        <taxon>Bacteria</taxon>
        <taxon>Pseudomonadati</taxon>
        <taxon>Bacteroidota</taxon>
        <taxon>Flavobacteriia</taxon>
        <taxon>Flavobacteriales</taxon>
        <taxon>Weeksellaceae</taxon>
        <taxon>Chryseobacterium group</taxon>
        <taxon>Chryseobacterium</taxon>
    </lineage>
</organism>
<protein>
    <recommendedName>
        <fullName evidence="3">Bacteriocin</fullName>
    </recommendedName>
</protein>
<accession>A0ABX6KVX9</accession>